<protein>
    <submittedName>
        <fullName evidence="8">Chromate transporter</fullName>
    </submittedName>
</protein>
<evidence type="ECO:0000256" key="3">
    <source>
        <dbReference type="ARBA" id="ARBA00022475"/>
    </source>
</evidence>
<keyword evidence="5 7" id="KW-1133">Transmembrane helix</keyword>
<dbReference type="PANTHER" id="PTHR43663">
    <property type="entry name" value="CHROMATE TRANSPORT PROTEIN-RELATED"/>
    <property type="match status" value="1"/>
</dbReference>
<evidence type="ECO:0000256" key="2">
    <source>
        <dbReference type="ARBA" id="ARBA00005262"/>
    </source>
</evidence>
<evidence type="ECO:0000313" key="9">
    <source>
        <dbReference type="Proteomes" id="UP000319837"/>
    </source>
</evidence>
<dbReference type="PANTHER" id="PTHR43663:SF1">
    <property type="entry name" value="CHROMATE TRANSPORTER"/>
    <property type="match status" value="1"/>
</dbReference>
<dbReference type="Pfam" id="PF02417">
    <property type="entry name" value="Chromate_transp"/>
    <property type="match status" value="1"/>
</dbReference>
<evidence type="ECO:0000313" key="8">
    <source>
        <dbReference type="EMBL" id="TRZ40447.1"/>
    </source>
</evidence>
<proteinExistence type="inferred from homology"/>
<dbReference type="InterPro" id="IPR052518">
    <property type="entry name" value="CHR_Transporter"/>
</dbReference>
<evidence type="ECO:0000256" key="5">
    <source>
        <dbReference type="ARBA" id="ARBA00022989"/>
    </source>
</evidence>
<dbReference type="Proteomes" id="UP000319837">
    <property type="component" value="Unassembled WGS sequence"/>
</dbReference>
<feature type="transmembrane region" description="Helical" evidence="7">
    <location>
        <begin position="108"/>
        <end position="129"/>
    </location>
</feature>
<name>A0A553STX6_NIACI</name>
<keyword evidence="6 7" id="KW-0472">Membrane</keyword>
<dbReference type="RefSeq" id="WP_185763838.1">
    <property type="nucleotide sequence ID" value="NZ_RIBP01000001.1"/>
</dbReference>
<evidence type="ECO:0000256" key="4">
    <source>
        <dbReference type="ARBA" id="ARBA00022692"/>
    </source>
</evidence>
<dbReference type="GO" id="GO:0005886">
    <property type="term" value="C:plasma membrane"/>
    <property type="evidence" value="ECO:0007669"/>
    <property type="project" value="UniProtKB-SubCell"/>
</dbReference>
<feature type="transmembrane region" description="Helical" evidence="7">
    <location>
        <begin position="6"/>
        <end position="24"/>
    </location>
</feature>
<dbReference type="EMBL" id="RIBP01000001">
    <property type="protein sequence ID" value="TRZ40447.1"/>
    <property type="molecule type" value="Genomic_DNA"/>
</dbReference>
<comment type="caution">
    <text evidence="8">The sequence shown here is derived from an EMBL/GenBank/DDBJ whole genome shotgun (WGS) entry which is preliminary data.</text>
</comment>
<keyword evidence="4 7" id="KW-0812">Transmembrane</keyword>
<reference evidence="9" key="1">
    <citation type="submission" date="2018-10" db="EMBL/GenBank/DDBJ databases">
        <title>FDA dAtabase for Regulatory Grade micrObial Sequences (FDA-ARGOS): Supporting development and validation of Infectious Disease Dx tests.</title>
        <authorList>
            <person name="Minogue T."/>
            <person name="Wolcott M."/>
            <person name="Wasieloski L."/>
            <person name="Aguilar W."/>
            <person name="Moore D."/>
            <person name="Tallon L."/>
            <person name="Sadzewicz L."/>
            <person name="Sengamalay N."/>
            <person name="Ott S."/>
            <person name="Godinez A."/>
            <person name="Nagaraj S."/>
            <person name="Vavikolanu K."/>
            <person name="Vyas G."/>
            <person name="Nadendla S."/>
            <person name="George J."/>
            <person name="Sichtig H."/>
        </authorList>
    </citation>
    <scope>NUCLEOTIDE SEQUENCE [LARGE SCALE GENOMIC DNA]</scope>
    <source>
        <strain evidence="9">FDAARGOS_343</strain>
    </source>
</reference>
<comment type="subcellular location">
    <subcellularLocation>
        <location evidence="1">Cell membrane</location>
        <topology evidence="1">Multi-pass membrane protein</topology>
    </subcellularLocation>
</comment>
<accession>A0A553STX6</accession>
<dbReference type="GO" id="GO:0015109">
    <property type="term" value="F:chromate transmembrane transporter activity"/>
    <property type="evidence" value="ECO:0007669"/>
    <property type="project" value="InterPro"/>
</dbReference>
<evidence type="ECO:0000256" key="7">
    <source>
        <dbReference type="SAM" id="Phobius"/>
    </source>
</evidence>
<gene>
    <name evidence="8" type="ORF">CEQ21_05920</name>
</gene>
<keyword evidence="3" id="KW-1003">Cell membrane</keyword>
<organism evidence="8 9">
    <name type="scientific">Niallia circulans</name>
    <name type="common">Bacillus circulans</name>
    <dbReference type="NCBI Taxonomy" id="1397"/>
    <lineage>
        <taxon>Bacteria</taxon>
        <taxon>Bacillati</taxon>
        <taxon>Bacillota</taxon>
        <taxon>Bacilli</taxon>
        <taxon>Bacillales</taxon>
        <taxon>Bacillaceae</taxon>
        <taxon>Niallia</taxon>
    </lineage>
</organism>
<feature type="transmembrane region" description="Helical" evidence="7">
    <location>
        <begin position="75"/>
        <end position="96"/>
    </location>
</feature>
<dbReference type="InterPro" id="IPR003370">
    <property type="entry name" value="Chromate_transpt"/>
</dbReference>
<evidence type="ECO:0000256" key="1">
    <source>
        <dbReference type="ARBA" id="ARBA00004651"/>
    </source>
</evidence>
<comment type="similarity">
    <text evidence="2">Belongs to the chromate ion transporter (CHR) (TC 2.A.51) family.</text>
</comment>
<sequence length="178" mass="19040">MLIQLFLFFIVIGAISFGGGYAMIPVIEHGVTEKGWLSTGEFTEIIAVAGMSPGPIATNSATLVGYQLAGIPGGIISSLAMTIPSYIIILLLAVFFTHVNEYKLVKAGFYGLRPIVTSLIVFAAIKLAISNHVISLTINLEMISLLCICLVSLYFLTRWKAHPLIVIVGAGIVGIIIF</sequence>
<feature type="transmembrane region" description="Helical" evidence="7">
    <location>
        <begin position="161"/>
        <end position="177"/>
    </location>
</feature>
<dbReference type="AlphaFoldDB" id="A0A553STX6"/>
<feature type="transmembrane region" description="Helical" evidence="7">
    <location>
        <begin position="136"/>
        <end position="155"/>
    </location>
</feature>
<evidence type="ECO:0000256" key="6">
    <source>
        <dbReference type="ARBA" id="ARBA00023136"/>
    </source>
</evidence>